<keyword evidence="2 4" id="KW-0863">Zinc-finger</keyword>
<gene>
    <name evidence="6" type="ORF">SCHPADRAFT_930456</name>
</gene>
<evidence type="ECO:0000259" key="5">
    <source>
        <dbReference type="PROSITE" id="PS50865"/>
    </source>
</evidence>
<dbReference type="Proteomes" id="UP000053477">
    <property type="component" value="Unassembled WGS sequence"/>
</dbReference>
<evidence type="ECO:0000313" key="6">
    <source>
        <dbReference type="EMBL" id="KLO10601.1"/>
    </source>
</evidence>
<protein>
    <recommendedName>
        <fullName evidence="5">MYND-type domain-containing protein</fullName>
    </recommendedName>
</protein>
<dbReference type="STRING" id="27342.A0A0H2S0Q1"/>
<dbReference type="InterPro" id="IPR046824">
    <property type="entry name" value="Mss51-like_C"/>
</dbReference>
<evidence type="ECO:0000256" key="4">
    <source>
        <dbReference type="PROSITE-ProRule" id="PRU00134"/>
    </source>
</evidence>
<feature type="domain" description="MYND-type" evidence="5">
    <location>
        <begin position="24"/>
        <end position="62"/>
    </location>
</feature>
<keyword evidence="7" id="KW-1185">Reference proteome</keyword>
<keyword evidence="3" id="KW-0862">Zinc</keyword>
<name>A0A0H2S0Q1_9AGAM</name>
<dbReference type="Pfam" id="PF20179">
    <property type="entry name" value="MSS51_C"/>
    <property type="match status" value="1"/>
</dbReference>
<evidence type="ECO:0000256" key="2">
    <source>
        <dbReference type="ARBA" id="ARBA00022771"/>
    </source>
</evidence>
<dbReference type="SUPFAM" id="SSF144232">
    <property type="entry name" value="HIT/MYND zinc finger-like"/>
    <property type="match status" value="1"/>
</dbReference>
<dbReference type="InParanoid" id="A0A0H2S0Q1"/>
<sequence length="503" mass="57725">MNLVSIFTVDQAKLSSLALLGTACLTCSKIPEELKRCPNCKAVSYCNDACRIGDFESHMEMCALLTVIPTLLPLDQRRYVFIRTVPYDLEIDISLMCQHEIESMQMVLPKIGRQVTGIHRDLVNYKPRCAVCLKSAYDKRALEDPEYSNLLHCPDCRAAFACSEEHRAQYLNEHSRQLERNETFTECEMNKRAYENTLEIVTRGWTMTETIWFPVRRKSEYAPLPSSWDEWFADPSNLVPPDSSAALNRVRTKQLSIPMTILYGMEQFDREAGGLPLLSSRTELEIAVVGAHDFELRLGGLTVFEEILHILPSLRRLTLRFVGPDVVRKFVGSDGEERETLEWVPCALCKEKGVEIVHTIHEALFHDYAEECIAKAASGDGPAFQWSDIAVTFNSGLGLPRSLSDWSPTLEMLAKNGVPTICTSFLEREADEDDNSLRRHHCNMVFRFHKNPWRSEVVTKMLWTTKGYFSYNNFVQGFRGWSDSRYFPRWDVRDFLARDSRDE</sequence>
<dbReference type="InterPro" id="IPR002893">
    <property type="entry name" value="Znf_MYND"/>
</dbReference>
<keyword evidence="1" id="KW-0479">Metal-binding</keyword>
<dbReference type="Gene3D" id="6.10.140.2220">
    <property type="match status" value="1"/>
</dbReference>
<proteinExistence type="predicted"/>
<dbReference type="GO" id="GO:0008270">
    <property type="term" value="F:zinc ion binding"/>
    <property type="evidence" value="ECO:0007669"/>
    <property type="project" value="UniProtKB-KW"/>
</dbReference>
<dbReference type="PANTHER" id="PTHR28069">
    <property type="entry name" value="GH20023P"/>
    <property type="match status" value="1"/>
</dbReference>
<dbReference type="OrthoDB" id="432970at2759"/>
<organism evidence="6 7">
    <name type="scientific">Schizopora paradoxa</name>
    <dbReference type="NCBI Taxonomy" id="27342"/>
    <lineage>
        <taxon>Eukaryota</taxon>
        <taxon>Fungi</taxon>
        <taxon>Dikarya</taxon>
        <taxon>Basidiomycota</taxon>
        <taxon>Agaricomycotina</taxon>
        <taxon>Agaricomycetes</taxon>
        <taxon>Hymenochaetales</taxon>
        <taxon>Schizoporaceae</taxon>
        <taxon>Schizopora</taxon>
    </lineage>
</organism>
<dbReference type="EMBL" id="KQ086022">
    <property type="protein sequence ID" value="KLO10601.1"/>
    <property type="molecule type" value="Genomic_DNA"/>
</dbReference>
<accession>A0A0H2S0Q1</accession>
<dbReference type="AlphaFoldDB" id="A0A0H2S0Q1"/>
<evidence type="ECO:0000256" key="3">
    <source>
        <dbReference type="ARBA" id="ARBA00022833"/>
    </source>
</evidence>
<dbReference type="PROSITE" id="PS01360">
    <property type="entry name" value="ZF_MYND_1"/>
    <property type="match status" value="1"/>
</dbReference>
<reference evidence="6 7" key="1">
    <citation type="submission" date="2015-04" db="EMBL/GenBank/DDBJ databases">
        <title>Complete genome sequence of Schizopora paradoxa KUC8140, a cosmopolitan wood degrader in East Asia.</title>
        <authorList>
            <consortium name="DOE Joint Genome Institute"/>
            <person name="Min B."/>
            <person name="Park H."/>
            <person name="Jang Y."/>
            <person name="Kim J.-J."/>
            <person name="Kim K.H."/>
            <person name="Pangilinan J."/>
            <person name="Lipzen A."/>
            <person name="Riley R."/>
            <person name="Grigoriev I.V."/>
            <person name="Spatafora J.W."/>
            <person name="Choi I.-G."/>
        </authorList>
    </citation>
    <scope>NUCLEOTIDE SEQUENCE [LARGE SCALE GENOMIC DNA]</scope>
    <source>
        <strain evidence="6 7">KUC8140</strain>
    </source>
</reference>
<dbReference type="Pfam" id="PF01753">
    <property type="entry name" value="zf-MYND"/>
    <property type="match status" value="1"/>
</dbReference>
<dbReference type="PROSITE" id="PS50865">
    <property type="entry name" value="ZF_MYND_2"/>
    <property type="match status" value="1"/>
</dbReference>
<evidence type="ECO:0000313" key="7">
    <source>
        <dbReference type="Proteomes" id="UP000053477"/>
    </source>
</evidence>
<evidence type="ECO:0000256" key="1">
    <source>
        <dbReference type="ARBA" id="ARBA00022723"/>
    </source>
</evidence>